<dbReference type="AlphaFoldDB" id="A0A0C1R1I2"/>
<dbReference type="PANTHER" id="PTHR42988:SF2">
    <property type="entry name" value="CYCLIC NUCLEOTIDE PHOSPHODIESTERASE CBUA0032-RELATED"/>
    <property type="match status" value="1"/>
</dbReference>
<reference evidence="7" key="1">
    <citation type="journal article" date="2015" name="Genome Announc.">
        <title>Draft Genome Sequence of Tolypothrix boutellei Strain VB521301.</title>
        <authorList>
            <person name="Chandrababunaidu M.M."/>
            <person name="Singh D."/>
            <person name="Sen D."/>
            <person name="Bhan S."/>
            <person name="Das S."/>
            <person name="Gupta A."/>
            <person name="Adhikary S.P."/>
            <person name="Tripathy S."/>
        </authorList>
    </citation>
    <scope>NUCLEOTIDE SEQUENCE</scope>
    <source>
        <strain evidence="7">VB521301</strain>
    </source>
</reference>
<feature type="domain" description="Calcineurin-like phosphoesterase" evidence="5">
    <location>
        <begin position="8"/>
        <end position="197"/>
    </location>
</feature>
<comment type="caution">
    <text evidence="7">The sequence shown here is derived from an EMBL/GenBank/DDBJ whole genome shotgun (WGS) entry which is preliminary data.</text>
</comment>
<dbReference type="SUPFAM" id="SSF56300">
    <property type="entry name" value="Metallo-dependent phosphatases"/>
    <property type="match status" value="1"/>
</dbReference>
<keyword evidence="1" id="KW-0479">Metal-binding</keyword>
<evidence type="ECO:0000313" key="6">
    <source>
        <dbReference type="EMBL" id="KAF3886078.1"/>
    </source>
</evidence>
<sequence>MNPVFPLSIAQMSDLHLFADENEQLLGIPTTLSFQAVIGRLKQLRCELDLLLLTGDLSGDGSPESYEMVQNLLHPLEISTYWLPGNHDSAIAMEQVLNLRLVSRRKSFERGGWHFILLDSTVPGCVHGHLSTKSLHWLDFQLSIGGNKPTLLALHHPPFQVDSKWLDSSTLQNPQDFFALIDRHPQVKLVLFGHIHQEFHRQRHAVDYLGTPSTCIQFAPLSSNFSLDPKSPGFRLLKLYPDGTWESSVERVPFSCKLDLAATGY</sequence>
<gene>
    <name evidence="6" type="primary">cpdA</name>
    <name evidence="7" type="ORF">DA73_0216115</name>
    <name evidence="6" type="ORF">DA73_0400011805</name>
</gene>
<evidence type="ECO:0000256" key="1">
    <source>
        <dbReference type="ARBA" id="ARBA00022723"/>
    </source>
</evidence>
<dbReference type="NCBIfam" id="NF008359">
    <property type="entry name" value="PRK11148.1"/>
    <property type="match status" value="1"/>
</dbReference>
<organism evidence="7">
    <name type="scientific">Tolypothrix bouteillei VB521301</name>
    <dbReference type="NCBI Taxonomy" id="1479485"/>
    <lineage>
        <taxon>Bacteria</taxon>
        <taxon>Bacillati</taxon>
        <taxon>Cyanobacteriota</taxon>
        <taxon>Cyanophyceae</taxon>
        <taxon>Nostocales</taxon>
        <taxon>Tolypothrichaceae</taxon>
        <taxon>Tolypothrix</taxon>
    </lineage>
</organism>
<dbReference type="EMBL" id="JHEG04000001">
    <property type="protein sequence ID" value="KAF3886078.1"/>
    <property type="molecule type" value="Genomic_DNA"/>
</dbReference>
<dbReference type="PANTHER" id="PTHR42988">
    <property type="entry name" value="PHOSPHOHYDROLASE"/>
    <property type="match status" value="1"/>
</dbReference>
<evidence type="ECO:0000256" key="4">
    <source>
        <dbReference type="ARBA" id="ARBA00025742"/>
    </source>
</evidence>
<keyword evidence="2 6" id="KW-0378">Hydrolase</keyword>
<dbReference type="Pfam" id="PF00149">
    <property type="entry name" value="Metallophos"/>
    <property type="match status" value="1"/>
</dbReference>
<evidence type="ECO:0000256" key="3">
    <source>
        <dbReference type="ARBA" id="ARBA00023004"/>
    </source>
</evidence>
<dbReference type="Gene3D" id="3.60.21.10">
    <property type="match status" value="1"/>
</dbReference>
<dbReference type="GO" id="GO:0046872">
    <property type="term" value="F:metal ion binding"/>
    <property type="evidence" value="ECO:0007669"/>
    <property type="project" value="UniProtKB-KW"/>
</dbReference>
<dbReference type="InterPro" id="IPR026575">
    <property type="entry name" value="GpdQ/CpdA-like"/>
</dbReference>
<dbReference type="GO" id="GO:0004115">
    <property type="term" value="F:3',5'-cyclic-AMP phosphodiesterase activity"/>
    <property type="evidence" value="ECO:0007669"/>
    <property type="project" value="UniProtKB-EC"/>
</dbReference>
<dbReference type="InterPro" id="IPR029052">
    <property type="entry name" value="Metallo-depent_PP-like"/>
</dbReference>
<dbReference type="InterPro" id="IPR050884">
    <property type="entry name" value="CNP_phosphodiesterase-III"/>
</dbReference>
<dbReference type="InterPro" id="IPR004843">
    <property type="entry name" value="Calcineurin-like_PHP"/>
</dbReference>
<name>A0A0C1R1I2_9CYAN</name>
<dbReference type="EMBL" id="JHEG02000048">
    <property type="protein sequence ID" value="KIE11459.1"/>
    <property type="molecule type" value="Genomic_DNA"/>
</dbReference>
<dbReference type="EC" id="3.1.4.53" evidence="6"/>
<keyword evidence="3" id="KW-0408">Iron</keyword>
<proteinExistence type="inferred from homology"/>
<dbReference type="Proteomes" id="UP000029738">
    <property type="component" value="Unassembled WGS sequence"/>
</dbReference>
<dbReference type="RefSeq" id="WP_038091405.1">
    <property type="nucleotide sequence ID" value="NZ_JHEG04000001.1"/>
</dbReference>
<dbReference type="STRING" id="1479485.DA73_0216115"/>
<protein>
    <submittedName>
        <fullName evidence="6">3',5'-cyclic-AMP phosphodiesterase</fullName>
        <ecNumber evidence="6">3.1.4.53</ecNumber>
    </submittedName>
    <submittedName>
        <fullName evidence="7">3',5'-cyclic-nucleotide phosphodiesterase</fullName>
    </submittedName>
</protein>
<comment type="similarity">
    <text evidence="4">Belongs to the cyclic nucleotide phosphodiesterase class-III family.</text>
</comment>
<evidence type="ECO:0000313" key="8">
    <source>
        <dbReference type="Proteomes" id="UP000029738"/>
    </source>
</evidence>
<dbReference type="CDD" id="cd07402">
    <property type="entry name" value="MPP_GpdQ"/>
    <property type="match status" value="1"/>
</dbReference>
<accession>A0A0C1R1I2</accession>
<keyword evidence="8" id="KW-1185">Reference proteome</keyword>
<evidence type="ECO:0000256" key="2">
    <source>
        <dbReference type="ARBA" id="ARBA00022801"/>
    </source>
</evidence>
<dbReference type="OrthoDB" id="651281at2"/>
<evidence type="ECO:0000313" key="7">
    <source>
        <dbReference type="EMBL" id="KIE11459.1"/>
    </source>
</evidence>
<reference evidence="6" key="2">
    <citation type="submission" date="2019-11" db="EMBL/GenBank/DDBJ databases">
        <title>Improved Assembly of Tolypothrix boutellei genome.</title>
        <authorList>
            <person name="Sarangi A.N."/>
            <person name="Mukherjee M."/>
            <person name="Ghosh S."/>
            <person name="Singh D."/>
            <person name="Das A."/>
            <person name="Kant S."/>
            <person name="Prusty A."/>
            <person name="Tripathy S."/>
        </authorList>
    </citation>
    <scope>NUCLEOTIDE SEQUENCE</scope>
    <source>
        <strain evidence="6">VB521301</strain>
    </source>
</reference>
<evidence type="ECO:0000259" key="5">
    <source>
        <dbReference type="Pfam" id="PF00149"/>
    </source>
</evidence>